<proteinExistence type="predicted"/>
<keyword evidence="2" id="KW-1185">Reference proteome</keyword>
<gene>
    <name evidence="1" type="ORF">IWT30_02053</name>
</gene>
<dbReference type="RefSeq" id="WP_089109855.1">
    <property type="nucleotide sequence ID" value="NZ_BCMF01000011.1"/>
</dbReference>
<dbReference type="Proteomes" id="UP000198374">
    <property type="component" value="Unassembled WGS sequence"/>
</dbReference>
<accession>A0A1Z5IEC8</accession>
<dbReference type="InterPro" id="IPR013321">
    <property type="entry name" value="Arc_rbn_hlx_hlx"/>
</dbReference>
<organism evidence="1 2">
    <name type="scientific">Secundilactobacillus mixtipabuli</name>
    <dbReference type="NCBI Taxonomy" id="1435342"/>
    <lineage>
        <taxon>Bacteria</taxon>
        <taxon>Bacillati</taxon>
        <taxon>Bacillota</taxon>
        <taxon>Bacilli</taxon>
        <taxon>Lactobacillales</taxon>
        <taxon>Lactobacillaceae</taxon>
        <taxon>Secundilactobacillus</taxon>
    </lineage>
</organism>
<dbReference type="Gene3D" id="1.10.1220.10">
    <property type="entry name" value="Met repressor-like"/>
    <property type="match status" value="1"/>
</dbReference>
<dbReference type="InterPro" id="IPR007337">
    <property type="entry name" value="RelB/DinJ"/>
</dbReference>
<dbReference type="Pfam" id="PF04221">
    <property type="entry name" value="RelB"/>
    <property type="match status" value="1"/>
</dbReference>
<dbReference type="EMBL" id="BCMF01000011">
    <property type="protein sequence ID" value="GAX00073.1"/>
    <property type="molecule type" value="Genomic_DNA"/>
</dbReference>
<evidence type="ECO:0000313" key="1">
    <source>
        <dbReference type="EMBL" id="GAX00073.1"/>
    </source>
</evidence>
<protein>
    <submittedName>
        <fullName evidence="1">Antitoxin RelB</fullName>
    </submittedName>
</protein>
<dbReference type="AlphaFoldDB" id="A0A1Z5IEC8"/>
<name>A0A1Z5IEC8_9LACO</name>
<sequence length="91" mass="10348">MSHIAKSKVITTRVTQDVHDRAKTNLAKMGLTISEYARMSLIKAANNEVKSISFLDTPEAQHAKYEDQHHMAETIGDTDDFEKWARTLDED</sequence>
<reference evidence="1 2" key="1">
    <citation type="submission" date="2015-11" db="EMBL/GenBank/DDBJ databases">
        <title>Draft genome sequences of new species of the genus Lactobacillus isolated from orchardgrass silage.</title>
        <authorList>
            <person name="Tohno M."/>
            <person name="Tanizawa Y."/>
            <person name="Arita M."/>
        </authorList>
    </citation>
    <scope>NUCLEOTIDE SEQUENCE [LARGE SCALE GENOMIC DNA]</scope>
    <source>
        <strain evidence="1 2">IWT30</strain>
    </source>
</reference>
<dbReference type="GO" id="GO:0006355">
    <property type="term" value="P:regulation of DNA-templated transcription"/>
    <property type="evidence" value="ECO:0007669"/>
    <property type="project" value="InterPro"/>
</dbReference>
<dbReference type="OrthoDB" id="2247533at2"/>
<evidence type="ECO:0000313" key="2">
    <source>
        <dbReference type="Proteomes" id="UP000198374"/>
    </source>
</evidence>
<comment type="caution">
    <text evidence="1">The sequence shown here is derived from an EMBL/GenBank/DDBJ whole genome shotgun (WGS) entry which is preliminary data.</text>
</comment>